<keyword evidence="3" id="KW-1185">Reference proteome</keyword>
<dbReference type="SUPFAM" id="SSF56112">
    <property type="entry name" value="Protein kinase-like (PK-like)"/>
    <property type="match status" value="1"/>
</dbReference>
<accession>A0A9P5IXN9</accession>
<dbReference type="Gene3D" id="1.10.510.10">
    <property type="entry name" value="Transferase(Phosphotransferase) domain 1"/>
    <property type="match status" value="1"/>
</dbReference>
<dbReference type="GO" id="GO:0005524">
    <property type="term" value="F:ATP binding"/>
    <property type="evidence" value="ECO:0007669"/>
    <property type="project" value="InterPro"/>
</dbReference>
<dbReference type="InterPro" id="IPR011009">
    <property type="entry name" value="Kinase-like_dom_sf"/>
</dbReference>
<dbReference type="EMBL" id="RCSW01000002">
    <property type="protein sequence ID" value="KAF7953728.1"/>
    <property type="molecule type" value="Genomic_DNA"/>
</dbReference>
<protein>
    <recommendedName>
        <fullName evidence="1">Protein kinase domain-containing protein</fullName>
    </recommendedName>
</protein>
<dbReference type="PANTHER" id="PTHR37542:SF1">
    <property type="entry name" value="PRION-INHIBITION AND PROPAGATION HELO DOMAIN-CONTAINING PROTEIN"/>
    <property type="match status" value="1"/>
</dbReference>
<organism evidence="2 3">
    <name type="scientific">Botrytis byssoidea</name>
    <dbReference type="NCBI Taxonomy" id="139641"/>
    <lineage>
        <taxon>Eukaryota</taxon>
        <taxon>Fungi</taxon>
        <taxon>Dikarya</taxon>
        <taxon>Ascomycota</taxon>
        <taxon>Pezizomycotina</taxon>
        <taxon>Leotiomycetes</taxon>
        <taxon>Helotiales</taxon>
        <taxon>Sclerotiniaceae</taxon>
        <taxon>Botrytis</taxon>
    </lineage>
</organism>
<evidence type="ECO:0000259" key="1">
    <source>
        <dbReference type="PROSITE" id="PS50011"/>
    </source>
</evidence>
<gene>
    <name evidence="2" type="ORF">EAE97_001127</name>
</gene>
<name>A0A9P5IXN9_9HELO</name>
<dbReference type="GO" id="GO:0004672">
    <property type="term" value="F:protein kinase activity"/>
    <property type="evidence" value="ECO:0007669"/>
    <property type="project" value="InterPro"/>
</dbReference>
<proteinExistence type="predicted"/>
<feature type="domain" description="Protein kinase" evidence="1">
    <location>
        <begin position="1"/>
        <end position="170"/>
    </location>
</feature>
<dbReference type="RefSeq" id="XP_038737538.1">
    <property type="nucleotide sequence ID" value="XM_038871637.1"/>
</dbReference>
<comment type="caution">
    <text evidence="2">The sequence shown here is derived from an EMBL/GenBank/DDBJ whole genome shotgun (WGS) entry which is preliminary data.</text>
</comment>
<dbReference type="InterPro" id="IPR000719">
    <property type="entry name" value="Prot_kinase_dom"/>
</dbReference>
<sequence>MSRSEVRDIPFASAKVVQRSDSGKWVLINSVPCDPDGDVNLQMQDARELARKLSNTDPLDLCVLQCQGVIRAIKLGNRKPSSFEFIFRIPQELSDEPKSLRDYLSSQISHTLTDRFRIANQLVKSISYMHTLGFVHKTIRPDTILEFQDKNSVLDSIFLVGSQNFRMADG</sequence>
<dbReference type="AlphaFoldDB" id="A0A9P5IXN9"/>
<dbReference type="Proteomes" id="UP000710849">
    <property type="component" value="Unassembled WGS sequence"/>
</dbReference>
<reference evidence="2 3" key="1">
    <citation type="journal article" date="2020" name="Genome Biol. Evol.">
        <title>Comparative genomics of Sclerotiniaceae.</title>
        <authorList>
            <person name="Valero Jimenez C.A."/>
            <person name="Steentjes M."/>
            <person name="Scholten O.E."/>
            <person name="Van Kan J.A.L."/>
        </authorList>
    </citation>
    <scope>NUCLEOTIDE SEQUENCE [LARGE SCALE GENOMIC DNA]</scope>
    <source>
        <strain evidence="2 3">MUCL 94</strain>
    </source>
</reference>
<dbReference type="PROSITE" id="PS50011">
    <property type="entry name" value="PROTEIN_KINASE_DOM"/>
    <property type="match status" value="1"/>
</dbReference>
<dbReference type="PANTHER" id="PTHR37542">
    <property type="entry name" value="HELO DOMAIN-CONTAINING PROTEIN-RELATED"/>
    <property type="match status" value="1"/>
</dbReference>
<dbReference type="GeneID" id="62144716"/>
<evidence type="ECO:0000313" key="3">
    <source>
        <dbReference type="Proteomes" id="UP000710849"/>
    </source>
</evidence>
<evidence type="ECO:0000313" key="2">
    <source>
        <dbReference type="EMBL" id="KAF7953728.1"/>
    </source>
</evidence>